<dbReference type="AlphaFoldDB" id="A0A1J4RUP3"/>
<sequence length="59" mass="6752">MNGRNPEMNHGQLEFDEFAAPKPKPRKVKLPADAKLGEPKPREFDPHGVKGNHEDKRYT</sequence>
<protein>
    <submittedName>
        <fullName evidence="2">Uncharacterized protein</fullName>
    </submittedName>
</protein>
<feature type="region of interest" description="Disordered" evidence="1">
    <location>
        <begin position="1"/>
        <end position="59"/>
    </location>
</feature>
<feature type="compositionally biased region" description="Basic and acidic residues" evidence="1">
    <location>
        <begin position="30"/>
        <end position="59"/>
    </location>
</feature>
<dbReference type="EMBL" id="MNUJ01000029">
    <property type="protein sequence ID" value="OIN89701.1"/>
    <property type="molecule type" value="Genomic_DNA"/>
</dbReference>
<gene>
    <name evidence="2" type="ORF">AUJ40_01430</name>
</gene>
<organism evidence="2 3">
    <name type="scientific">Candidatus Berkelbacteria bacterium CG1_02_42_45</name>
    <dbReference type="NCBI Taxonomy" id="1805036"/>
    <lineage>
        <taxon>Bacteria</taxon>
        <taxon>Candidatus Berkelbacteria</taxon>
    </lineage>
</organism>
<accession>A0A1J4RUP3</accession>
<dbReference type="Proteomes" id="UP000182753">
    <property type="component" value="Unassembled WGS sequence"/>
</dbReference>
<comment type="caution">
    <text evidence="2">The sequence shown here is derived from an EMBL/GenBank/DDBJ whole genome shotgun (WGS) entry which is preliminary data.</text>
</comment>
<evidence type="ECO:0000313" key="2">
    <source>
        <dbReference type="EMBL" id="OIN89701.1"/>
    </source>
</evidence>
<evidence type="ECO:0000313" key="3">
    <source>
        <dbReference type="Proteomes" id="UP000182753"/>
    </source>
</evidence>
<proteinExistence type="predicted"/>
<evidence type="ECO:0000256" key="1">
    <source>
        <dbReference type="SAM" id="MobiDB-lite"/>
    </source>
</evidence>
<reference evidence="2 3" key="1">
    <citation type="journal article" date="2016" name="Environ. Microbiol.">
        <title>Genomic resolution of a cold subsurface aquifer community provides metabolic insights for novel microbes adapted to high CO concentrations.</title>
        <authorList>
            <person name="Probst A.J."/>
            <person name="Castelle C.J."/>
            <person name="Singh A."/>
            <person name="Brown C.T."/>
            <person name="Anantharaman K."/>
            <person name="Sharon I."/>
            <person name="Hug L.A."/>
            <person name="Burstein D."/>
            <person name="Emerson J.B."/>
            <person name="Thomas B.C."/>
            <person name="Banfield J.F."/>
        </authorList>
    </citation>
    <scope>NUCLEOTIDE SEQUENCE [LARGE SCALE GENOMIC DNA]</scope>
    <source>
        <strain evidence="2">CG1_02_42_45</strain>
    </source>
</reference>
<name>A0A1J4RUP3_9BACT</name>